<keyword evidence="4" id="KW-1185">Reference proteome</keyword>
<comment type="similarity">
    <text evidence="1">Belongs to the Nudix hydrolase family.</text>
</comment>
<dbReference type="PROSITE" id="PS51462">
    <property type="entry name" value="NUDIX"/>
    <property type="match status" value="1"/>
</dbReference>
<gene>
    <name evidence="3" type="ORF">ACEN37_06735</name>
</gene>
<comment type="caution">
    <text evidence="3">The sequence shown here is derived from an EMBL/GenBank/DDBJ whole genome shotgun (WGS) entry which is preliminary data.</text>
</comment>
<dbReference type="PANTHER" id="PTHR43736:SF1">
    <property type="entry name" value="DIHYDRONEOPTERIN TRIPHOSPHATE DIPHOSPHATASE"/>
    <property type="match status" value="1"/>
</dbReference>
<dbReference type="CDD" id="cd04677">
    <property type="entry name" value="NUDIX_Hydrolase"/>
    <property type="match status" value="1"/>
</dbReference>
<dbReference type="Pfam" id="PF00293">
    <property type="entry name" value="NUDIX"/>
    <property type="match status" value="1"/>
</dbReference>
<proteinExistence type="inferred from homology"/>
<evidence type="ECO:0000256" key="1">
    <source>
        <dbReference type="ARBA" id="ARBA00005582"/>
    </source>
</evidence>
<dbReference type="RefSeq" id="WP_407142144.1">
    <property type="nucleotide sequence ID" value="NZ_JBGQQI010000015.1"/>
</dbReference>
<protein>
    <submittedName>
        <fullName evidence="3">NUDIX hydrolase</fullName>
    </submittedName>
</protein>
<dbReference type="InterPro" id="IPR000086">
    <property type="entry name" value="NUDIX_hydrolase_dom"/>
</dbReference>
<organism evidence="3 4">
    <name type="scientific">Marinilactibacillus psychrotolerans</name>
    <dbReference type="NCBI Taxonomy" id="191770"/>
    <lineage>
        <taxon>Bacteria</taxon>
        <taxon>Bacillati</taxon>
        <taxon>Bacillota</taxon>
        <taxon>Bacilli</taxon>
        <taxon>Lactobacillales</taxon>
        <taxon>Carnobacteriaceae</taxon>
        <taxon>Marinilactibacillus</taxon>
    </lineage>
</organism>
<accession>A0ABW8UJ65</accession>
<reference evidence="3 4" key="1">
    <citation type="submission" date="2024-08" db="EMBL/GenBank/DDBJ databases">
        <authorList>
            <person name="Arias E."/>
        </authorList>
    </citation>
    <scope>NUCLEOTIDE SEQUENCE [LARGE SCALE GENOMIC DNA]</scope>
    <source>
        <strain evidence="3 4">FAM 24106</strain>
    </source>
</reference>
<keyword evidence="3" id="KW-0378">Hydrolase</keyword>
<dbReference type="InterPro" id="IPR015797">
    <property type="entry name" value="NUDIX_hydrolase-like_dom_sf"/>
</dbReference>
<evidence type="ECO:0000313" key="4">
    <source>
        <dbReference type="Proteomes" id="UP001625374"/>
    </source>
</evidence>
<dbReference type="PANTHER" id="PTHR43736">
    <property type="entry name" value="ADP-RIBOSE PYROPHOSPHATASE"/>
    <property type="match status" value="1"/>
</dbReference>
<sequence length="157" mass="18216">MKNYIKWLRTKVGYEKILLNFVGGILVNKQQEILLQKRGDKKTWGLLGGAMELGESASESLIREFKEEANIDINPKELLGVYTNYIDSYPNGDIAQTITILYLVELSSEGINLEYTNDETLELKFFSFQELKKIPIVNKQHEDMLNDYFKGNFRLIR</sequence>
<dbReference type="Gene3D" id="3.90.79.10">
    <property type="entry name" value="Nucleoside Triphosphate Pyrophosphohydrolase"/>
    <property type="match status" value="1"/>
</dbReference>
<dbReference type="GO" id="GO:0016787">
    <property type="term" value="F:hydrolase activity"/>
    <property type="evidence" value="ECO:0007669"/>
    <property type="project" value="UniProtKB-KW"/>
</dbReference>
<feature type="domain" description="Nudix hydrolase" evidence="2">
    <location>
        <begin position="17"/>
        <end position="149"/>
    </location>
</feature>
<evidence type="ECO:0000259" key="2">
    <source>
        <dbReference type="PROSITE" id="PS51462"/>
    </source>
</evidence>
<name>A0ABW8UJ65_9LACT</name>
<dbReference type="EMBL" id="JBGQQK010000016">
    <property type="protein sequence ID" value="MFL2102950.1"/>
    <property type="molecule type" value="Genomic_DNA"/>
</dbReference>
<dbReference type="Proteomes" id="UP001625374">
    <property type="component" value="Unassembled WGS sequence"/>
</dbReference>
<dbReference type="SUPFAM" id="SSF55811">
    <property type="entry name" value="Nudix"/>
    <property type="match status" value="1"/>
</dbReference>
<evidence type="ECO:0000313" key="3">
    <source>
        <dbReference type="EMBL" id="MFL2102950.1"/>
    </source>
</evidence>